<dbReference type="AlphaFoldDB" id="A0A284VU25"/>
<name>A0A284VU25_9EURY</name>
<sequence length="107" mass="12295">MEFKEISVPGGIIQQIGHEESLADIAVDVGNADYIYSNIKIDMLYENTLGDIERTLGSVPDFMKIFPKEVLVHDWPSWKMVEEIDMERARYLLSTDELLEEMLGETQ</sequence>
<organism evidence="1 2">
    <name type="scientific">Candidatus Methanoperedens nitratireducens</name>
    <dbReference type="NCBI Taxonomy" id="1392998"/>
    <lineage>
        <taxon>Archaea</taxon>
        <taxon>Methanobacteriati</taxon>
        <taxon>Methanobacteriota</taxon>
        <taxon>Stenosarchaea group</taxon>
        <taxon>Methanomicrobia</taxon>
        <taxon>Methanosarcinales</taxon>
        <taxon>ANME-2 cluster</taxon>
        <taxon>Candidatus Methanoperedentaceae</taxon>
        <taxon>Candidatus Methanoperedens</taxon>
    </lineage>
</organism>
<evidence type="ECO:0000313" key="1">
    <source>
        <dbReference type="EMBL" id="SNQ62667.1"/>
    </source>
</evidence>
<dbReference type="Proteomes" id="UP000218615">
    <property type="component" value="Unassembled WGS sequence"/>
</dbReference>
<dbReference type="EMBL" id="FZMP01000231">
    <property type="protein sequence ID" value="SNQ62667.1"/>
    <property type="molecule type" value="Genomic_DNA"/>
</dbReference>
<keyword evidence="2" id="KW-1185">Reference proteome</keyword>
<proteinExistence type="predicted"/>
<protein>
    <submittedName>
        <fullName evidence="1">Uncharacterized protein</fullName>
    </submittedName>
</protein>
<dbReference type="OrthoDB" id="111898at2157"/>
<reference evidence="2" key="1">
    <citation type="submission" date="2017-06" db="EMBL/GenBank/DDBJ databases">
        <authorList>
            <person name="Cremers G."/>
        </authorList>
    </citation>
    <scope>NUCLEOTIDE SEQUENCE [LARGE SCALE GENOMIC DNA]</scope>
</reference>
<accession>A0A284VU25</accession>
<evidence type="ECO:0000313" key="2">
    <source>
        <dbReference type="Proteomes" id="UP000218615"/>
    </source>
</evidence>
<gene>
    <name evidence="1" type="ORF">MNV_810009</name>
</gene>
<dbReference type="RefSeq" id="WP_096207199.1">
    <property type="nucleotide sequence ID" value="NZ_FZMP01000231.1"/>
</dbReference>